<evidence type="ECO:0000259" key="10">
    <source>
        <dbReference type="PROSITE" id="PS50280"/>
    </source>
</evidence>
<keyword evidence="5" id="KW-0949">S-adenosyl-L-methionine</keyword>
<dbReference type="SMART" id="SM00317">
    <property type="entry name" value="SET"/>
    <property type="match status" value="1"/>
</dbReference>
<dbReference type="Gene3D" id="2.170.270.10">
    <property type="entry name" value="SET domain"/>
    <property type="match status" value="1"/>
</dbReference>
<reference evidence="14 15" key="1">
    <citation type="submission" date="2024-06" db="EMBL/GenBank/DDBJ databases">
        <title>A chromosome level genome sequence of Diviner's sage (Salvia divinorum).</title>
        <authorList>
            <person name="Ford S.A."/>
            <person name="Ro D.-K."/>
            <person name="Ness R.W."/>
            <person name="Phillips M.A."/>
        </authorList>
    </citation>
    <scope>NUCLEOTIDE SEQUENCE [LARGE SCALE GENOMIC DNA]</scope>
    <source>
        <strain evidence="14">SAF-2024a</strain>
        <tissue evidence="14">Leaf</tissue>
    </source>
</reference>
<keyword evidence="7 8" id="KW-0539">Nucleus</keyword>
<dbReference type="Pfam" id="PF05033">
    <property type="entry name" value="Pre-SET"/>
    <property type="match status" value="1"/>
</dbReference>
<dbReference type="GO" id="GO:0032259">
    <property type="term" value="P:methylation"/>
    <property type="evidence" value="ECO:0007669"/>
    <property type="project" value="UniProtKB-KW"/>
</dbReference>
<protein>
    <submittedName>
        <fullName evidence="14">Histone-lysine N-methyltransferase, H3 lysine-9 specific suvh4</fullName>
        <ecNumber evidence="14">2.1.1.354</ecNumber>
    </submittedName>
</protein>
<evidence type="ECO:0000256" key="9">
    <source>
        <dbReference type="SAM" id="MobiDB-lite"/>
    </source>
</evidence>
<feature type="region of interest" description="Disordered" evidence="9">
    <location>
        <begin position="126"/>
        <end position="159"/>
    </location>
</feature>
<keyword evidence="2" id="KW-0158">Chromosome</keyword>
<keyword evidence="15" id="KW-1185">Reference proteome</keyword>
<comment type="subcellular location">
    <subcellularLocation>
        <location evidence="1">Chromosome</location>
    </subcellularLocation>
    <subcellularLocation>
        <location evidence="8">Nucleus</location>
    </subcellularLocation>
</comment>
<feature type="domain" description="SET" evidence="10">
    <location>
        <begin position="482"/>
        <end position="629"/>
    </location>
</feature>
<dbReference type="InterPro" id="IPR036987">
    <property type="entry name" value="SRA-YDG_sf"/>
</dbReference>
<evidence type="ECO:0000256" key="8">
    <source>
        <dbReference type="PROSITE-ProRule" id="PRU00358"/>
    </source>
</evidence>
<dbReference type="InterPro" id="IPR003616">
    <property type="entry name" value="Post-SET_dom"/>
</dbReference>
<feature type="region of interest" description="Disordered" evidence="9">
    <location>
        <begin position="32"/>
        <end position="84"/>
    </location>
</feature>
<dbReference type="Pfam" id="PF02182">
    <property type="entry name" value="SAD_SRA"/>
    <property type="match status" value="1"/>
</dbReference>
<dbReference type="InterPro" id="IPR003105">
    <property type="entry name" value="SRA_YDG"/>
</dbReference>
<dbReference type="GO" id="GO:0140999">
    <property type="term" value="F:histone H3K4 trimethyltransferase activity"/>
    <property type="evidence" value="ECO:0007669"/>
    <property type="project" value="UniProtKB-EC"/>
</dbReference>
<feature type="domain" description="Post-SET" evidence="12">
    <location>
        <begin position="643"/>
        <end position="659"/>
    </location>
</feature>
<evidence type="ECO:0000256" key="4">
    <source>
        <dbReference type="ARBA" id="ARBA00022679"/>
    </source>
</evidence>
<sequence length="659" mass="73224">MVVLLHTDEQPDGDLTIDEACCQSRSGYSLRRTSARVKTREARDSPPPAARKRTAAAPARAGRVEKKIKPERAEESTAAVSGGGESAVVAVEKSAYAKVTEALRKFNRYYLNFIQAEESRIAKHDADLKAKKVSKSKSKNGDTAEDPAKKASKRPDLKATAEMRNTNAILFPEKRLGSIPGIDVGHQFFSRAEMVVVGFHHHWLAGIDFIGSTADTSRKYRKPMGLKGYKLPLAVSIVLSGQYEDDLDNCEEIVYTGQGGNNLLGDKRQIADQELKRGNLALQNCIEQRSPVRVTRGHKCQDSYVGKVYTYDGLYRVTEFWAEKGVSGFTVYKFRLKRDDGQPPLTTKEVYFTRGRIPKSISEIRGLICEDISQGLEKIRIPVTNLVDDSCIRTEDFVYIKNLKFSKNVRVPTIAPRGCDCRGSCTDPRSCACAKLNGGAFPYVHRDGGRLVEPADVVFECGPNCGCGPNCVNKTSQSGLRFRLEVFRTPKKGWGVRSWDYIPSGAPICEYIGLVRRTAGLDPAADNSYVFDIDCLQTMQGLNGRESRLRDVCVPSHLKEIVEESSESVPFCIDAANTGNLARFINHSCQPNLFVQCVLSNHHDIKLARVMLIAADNIPPLKELTYDYGYELDSVLDPDGTIRQMPCYCGADECRKRLY</sequence>
<dbReference type="InterPro" id="IPR015947">
    <property type="entry name" value="PUA-like_sf"/>
</dbReference>
<dbReference type="InterPro" id="IPR051357">
    <property type="entry name" value="H3K9_HMTase_SUVAR3-9"/>
</dbReference>
<proteinExistence type="predicted"/>
<organism evidence="14 15">
    <name type="scientific">Salvia divinorum</name>
    <name type="common">Maria pastora</name>
    <name type="synonym">Diviner's sage</name>
    <dbReference type="NCBI Taxonomy" id="28513"/>
    <lineage>
        <taxon>Eukaryota</taxon>
        <taxon>Viridiplantae</taxon>
        <taxon>Streptophyta</taxon>
        <taxon>Embryophyta</taxon>
        <taxon>Tracheophyta</taxon>
        <taxon>Spermatophyta</taxon>
        <taxon>Magnoliopsida</taxon>
        <taxon>eudicotyledons</taxon>
        <taxon>Gunneridae</taxon>
        <taxon>Pentapetalae</taxon>
        <taxon>asterids</taxon>
        <taxon>lamiids</taxon>
        <taxon>Lamiales</taxon>
        <taxon>Lamiaceae</taxon>
        <taxon>Nepetoideae</taxon>
        <taxon>Mentheae</taxon>
        <taxon>Salviinae</taxon>
        <taxon>Salvia</taxon>
        <taxon>Salvia subgen. Calosphace</taxon>
    </lineage>
</organism>
<dbReference type="PROSITE" id="PS51015">
    <property type="entry name" value="YDG"/>
    <property type="match status" value="1"/>
</dbReference>
<keyword evidence="6" id="KW-0156">Chromatin regulator</keyword>
<evidence type="ECO:0000256" key="6">
    <source>
        <dbReference type="ARBA" id="ARBA00022853"/>
    </source>
</evidence>
<dbReference type="PROSITE" id="PS51575">
    <property type="entry name" value="SAM_MT43_SUVAR39_2"/>
    <property type="match status" value="1"/>
</dbReference>
<evidence type="ECO:0000256" key="2">
    <source>
        <dbReference type="ARBA" id="ARBA00022454"/>
    </source>
</evidence>
<dbReference type="PANTHER" id="PTHR45660">
    <property type="entry name" value="HISTONE-LYSINE N-METHYLTRANSFERASE SETMAR"/>
    <property type="match status" value="1"/>
</dbReference>
<dbReference type="PROSITE" id="PS50868">
    <property type="entry name" value="POST_SET"/>
    <property type="match status" value="1"/>
</dbReference>
<dbReference type="InterPro" id="IPR001214">
    <property type="entry name" value="SET_dom"/>
</dbReference>
<feature type="domain" description="Pre-SET" evidence="11">
    <location>
        <begin position="417"/>
        <end position="479"/>
    </location>
</feature>
<dbReference type="InterPro" id="IPR025794">
    <property type="entry name" value="H3-K9-MeTrfase_plant"/>
</dbReference>
<evidence type="ECO:0000256" key="3">
    <source>
        <dbReference type="ARBA" id="ARBA00022603"/>
    </source>
</evidence>
<dbReference type="InterPro" id="IPR007728">
    <property type="entry name" value="Pre-SET_dom"/>
</dbReference>
<dbReference type="InterPro" id="IPR046341">
    <property type="entry name" value="SET_dom_sf"/>
</dbReference>
<dbReference type="EC" id="2.1.1.354" evidence="14"/>
<dbReference type="GO" id="GO:0005694">
    <property type="term" value="C:chromosome"/>
    <property type="evidence" value="ECO:0007669"/>
    <property type="project" value="UniProtKB-SubCell"/>
</dbReference>
<dbReference type="PROSITE" id="PS50867">
    <property type="entry name" value="PRE_SET"/>
    <property type="match status" value="1"/>
</dbReference>
<feature type="compositionally biased region" description="Basic and acidic residues" evidence="9">
    <location>
        <begin position="139"/>
        <end position="159"/>
    </location>
</feature>
<dbReference type="Gene3D" id="2.30.280.10">
    <property type="entry name" value="SRA-YDG"/>
    <property type="match status" value="1"/>
</dbReference>
<feature type="domain" description="YDG" evidence="13">
    <location>
        <begin position="177"/>
        <end position="338"/>
    </location>
</feature>
<dbReference type="Proteomes" id="UP001567538">
    <property type="component" value="Unassembled WGS sequence"/>
</dbReference>
<dbReference type="GO" id="GO:0005634">
    <property type="term" value="C:nucleus"/>
    <property type="evidence" value="ECO:0007669"/>
    <property type="project" value="UniProtKB-SubCell"/>
</dbReference>
<dbReference type="SMART" id="SM00466">
    <property type="entry name" value="SRA"/>
    <property type="match status" value="1"/>
</dbReference>
<feature type="compositionally biased region" description="Basic and acidic residues" evidence="9">
    <location>
        <begin position="62"/>
        <end position="75"/>
    </location>
</feature>
<evidence type="ECO:0000256" key="5">
    <source>
        <dbReference type="ARBA" id="ARBA00022691"/>
    </source>
</evidence>
<dbReference type="PANTHER" id="PTHR45660:SF94">
    <property type="entry name" value="HISTONE-LYSINE N-METHYLTRANSFERASE, H3 LYSINE-9 SPECIFIC SUVH4"/>
    <property type="match status" value="1"/>
</dbReference>
<dbReference type="Pfam" id="PF00856">
    <property type="entry name" value="SET"/>
    <property type="match status" value="1"/>
</dbReference>
<dbReference type="EMBL" id="JBEAFC010000014">
    <property type="protein sequence ID" value="KAL1531548.1"/>
    <property type="molecule type" value="Genomic_DNA"/>
</dbReference>
<evidence type="ECO:0000256" key="7">
    <source>
        <dbReference type="ARBA" id="ARBA00023242"/>
    </source>
</evidence>
<dbReference type="AlphaFoldDB" id="A0ABD1FK66"/>
<evidence type="ECO:0000313" key="15">
    <source>
        <dbReference type="Proteomes" id="UP001567538"/>
    </source>
</evidence>
<gene>
    <name evidence="14" type="primary">SUVH4</name>
    <name evidence="14" type="ORF">AAHA92_31676</name>
</gene>
<dbReference type="SMART" id="SM00468">
    <property type="entry name" value="PreSET"/>
    <property type="match status" value="1"/>
</dbReference>
<keyword evidence="3 14" id="KW-0489">Methyltransferase</keyword>
<evidence type="ECO:0000259" key="11">
    <source>
        <dbReference type="PROSITE" id="PS50867"/>
    </source>
</evidence>
<evidence type="ECO:0000256" key="1">
    <source>
        <dbReference type="ARBA" id="ARBA00004286"/>
    </source>
</evidence>
<comment type="caution">
    <text evidence="14">The sequence shown here is derived from an EMBL/GenBank/DDBJ whole genome shotgun (WGS) entry which is preliminary data.</text>
</comment>
<dbReference type="PROSITE" id="PS50280">
    <property type="entry name" value="SET"/>
    <property type="match status" value="1"/>
</dbReference>
<keyword evidence="4 14" id="KW-0808">Transferase</keyword>
<dbReference type="SUPFAM" id="SSF82199">
    <property type="entry name" value="SET domain"/>
    <property type="match status" value="1"/>
</dbReference>
<evidence type="ECO:0000313" key="14">
    <source>
        <dbReference type="EMBL" id="KAL1531548.1"/>
    </source>
</evidence>
<name>A0ABD1FK66_SALDI</name>
<accession>A0ABD1FK66</accession>
<evidence type="ECO:0000259" key="12">
    <source>
        <dbReference type="PROSITE" id="PS50868"/>
    </source>
</evidence>
<dbReference type="SUPFAM" id="SSF88697">
    <property type="entry name" value="PUA domain-like"/>
    <property type="match status" value="1"/>
</dbReference>
<evidence type="ECO:0000259" key="13">
    <source>
        <dbReference type="PROSITE" id="PS51015"/>
    </source>
</evidence>